<reference evidence="1 2" key="1">
    <citation type="submission" date="2020-06" db="EMBL/GenBank/DDBJ databases">
        <title>Transcriptomic and genomic resources for Thalictrum thalictroides and T. hernandezii: Facilitating candidate gene discovery in an emerging model plant lineage.</title>
        <authorList>
            <person name="Arias T."/>
            <person name="Riano-Pachon D.M."/>
            <person name="Di Stilio V.S."/>
        </authorList>
    </citation>
    <scope>NUCLEOTIDE SEQUENCE [LARGE SCALE GENOMIC DNA]</scope>
    <source>
        <strain evidence="2">cv. WT478/WT964</strain>
        <tissue evidence="1">Leaves</tissue>
    </source>
</reference>
<organism evidence="1 2">
    <name type="scientific">Thalictrum thalictroides</name>
    <name type="common">Rue-anemone</name>
    <name type="synonym">Anemone thalictroides</name>
    <dbReference type="NCBI Taxonomy" id="46969"/>
    <lineage>
        <taxon>Eukaryota</taxon>
        <taxon>Viridiplantae</taxon>
        <taxon>Streptophyta</taxon>
        <taxon>Embryophyta</taxon>
        <taxon>Tracheophyta</taxon>
        <taxon>Spermatophyta</taxon>
        <taxon>Magnoliopsida</taxon>
        <taxon>Ranunculales</taxon>
        <taxon>Ranunculaceae</taxon>
        <taxon>Thalictroideae</taxon>
        <taxon>Thalictrum</taxon>
    </lineage>
</organism>
<name>A0A7J6VDB7_THATH</name>
<dbReference type="AlphaFoldDB" id="A0A7J6VDB7"/>
<evidence type="ECO:0000313" key="1">
    <source>
        <dbReference type="EMBL" id="KAF5183099.1"/>
    </source>
</evidence>
<dbReference type="PANTHER" id="PTHR21136">
    <property type="entry name" value="SNARE PROTEINS"/>
    <property type="match status" value="1"/>
</dbReference>
<dbReference type="EMBL" id="JABWDY010033947">
    <property type="protein sequence ID" value="KAF5183099.1"/>
    <property type="molecule type" value="Genomic_DNA"/>
</dbReference>
<dbReference type="Gene3D" id="3.30.450.50">
    <property type="entry name" value="Longin domain"/>
    <property type="match status" value="1"/>
</dbReference>
<proteinExistence type="predicted"/>
<dbReference type="OrthoDB" id="248747at2759"/>
<dbReference type="InterPro" id="IPR051097">
    <property type="entry name" value="Synaptobrevin-like_transport"/>
</dbReference>
<evidence type="ECO:0000313" key="2">
    <source>
        <dbReference type="Proteomes" id="UP000554482"/>
    </source>
</evidence>
<dbReference type="PANTHER" id="PTHR21136:SF169">
    <property type="entry name" value="VESICLE-ASSOCIATED MEMBRANE PROTEIN 727"/>
    <property type="match status" value="1"/>
</dbReference>
<gene>
    <name evidence="1" type="ORF">FRX31_027318</name>
</gene>
<sequence>MWVYLPKLPSNSTKHAYSYDGHTSILVDIGFVFLLVAHKSVGRGILLERLNDDFKRAYGARIGAKGLNPVAVDDDDDLFGDTFRVLVLVLHTILMKSSVFLLVAHKSVGRGILLERLNDDFKIAYGVRIGAKGLHPVAVDDDDDLFGDTFSLAYNLDEEFGVYDHDHAAGRHGTIRI</sequence>
<comment type="caution">
    <text evidence="1">The sequence shown here is derived from an EMBL/GenBank/DDBJ whole genome shotgun (WGS) entry which is preliminary data.</text>
</comment>
<protein>
    <submittedName>
        <fullName evidence="1">Vesicle-associated membrane protein</fullName>
    </submittedName>
</protein>
<accession>A0A7J6VDB7</accession>
<keyword evidence="2" id="KW-1185">Reference proteome</keyword>
<dbReference type="Proteomes" id="UP000554482">
    <property type="component" value="Unassembled WGS sequence"/>
</dbReference>